<organism evidence="3 4">
    <name type="scientific">Senna tora</name>
    <dbReference type="NCBI Taxonomy" id="362788"/>
    <lineage>
        <taxon>Eukaryota</taxon>
        <taxon>Viridiplantae</taxon>
        <taxon>Streptophyta</taxon>
        <taxon>Embryophyta</taxon>
        <taxon>Tracheophyta</taxon>
        <taxon>Spermatophyta</taxon>
        <taxon>Magnoliopsida</taxon>
        <taxon>eudicotyledons</taxon>
        <taxon>Gunneridae</taxon>
        <taxon>Pentapetalae</taxon>
        <taxon>rosids</taxon>
        <taxon>fabids</taxon>
        <taxon>Fabales</taxon>
        <taxon>Fabaceae</taxon>
        <taxon>Caesalpinioideae</taxon>
        <taxon>Cassia clade</taxon>
        <taxon>Senna</taxon>
    </lineage>
</organism>
<evidence type="ECO:0000256" key="1">
    <source>
        <dbReference type="SAM" id="MobiDB-lite"/>
    </source>
</evidence>
<feature type="compositionally biased region" description="Polar residues" evidence="1">
    <location>
        <begin position="136"/>
        <end position="146"/>
    </location>
</feature>
<feature type="signal peptide" evidence="2">
    <location>
        <begin position="1"/>
        <end position="32"/>
    </location>
</feature>
<feature type="chain" id="PRO_5032769588" evidence="2">
    <location>
        <begin position="33"/>
        <end position="146"/>
    </location>
</feature>
<proteinExistence type="predicted"/>
<gene>
    <name evidence="3" type="ORF">G2W53_028529</name>
</gene>
<feature type="region of interest" description="Disordered" evidence="1">
    <location>
        <begin position="51"/>
        <end position="146"/>
    </location>
</feature>
<reference evidence="3" key="1">
    <citation type="submission" date="2020-09" db="EMBL/GenBank/DDBJ databases">
        <title>Genome-Enabled Discovery of Anthraquinone Biosynthesis in Senna tora.</title>
        <authorList>
            <person name="Kang S.-H."/>
            <person name="Pandey R.P."/>
            <person name="Lee C.-M."/>
            <person name="Sim J.-S."/>
            <person name="Jeong J.-T."/>
            <person name="Choi B.-S."/>
            <person name="Jung M."/>
            <person name="Ginzburg D."/>
            <person name="Zhao K."/>
            <person name="Won S.Y."/>
            <person name="Oh T.-J."/>
            <person name="Yu Y."/>
            <person name="Kim N.-H."/>
            <person name="Lee O.R."/>
            <person name="Lee T.-H."/>
            <person name="Bashyal P."/>
            <person name="Kim T.-S."/>
            <person name="Lee W.-H."/>
            <person name="Kawkins C."/>
            <person name="Kim C.-K."/>
            <person name="Kim J.S."/>
            <person name="Ahn B.O."/>
            <person name="Rhee S.Y."/>
            <person name="Sohng J.K."/>
        </authorList>
    </citation>
    <scope>NUCLEOTIDE SEQUENCE</scope>
    <source>
        <tissue evidence="3">Leaf</tissue>
    </source>
</reference>
<evidence type="ECO:0000256" key="2">
    <source>
        <dbReference type="SAM" id="SignalP"/>
    </source>
</evidence>
<evidence type="ECO:0000313" key="3">
    <source>
        <dbReference type="EMBL" id="KAF7814560.1"/>
    </source>
</evidence>
<accession>A0A834T4I0</accession>
<dbReference type="AlphaFoldDB" id="A0A834T4I0"/>
<keyword evidence="4" id="KW-1185">Reference proteome</keyword>
<sequence>MKKSSLLFLLTSLLAFQIVIIFSSHPHHLTEARPLMANILESSRNWIDKGDHYNVGGRLPSPPPPPKGSQPWTPGSFFESTQDDLSESSRNWIDKGDHYNVGGRLPSPPPPPKGSQPWTPGSFFESTQDDLFLLSRPSSPKLSANH</sequence>
<comment type="caution">
    <text evidence="3">The sequence shown here is derived from an EMBL/GenBank/DDBJ whole genome shotgun (WGS) entry which is preliminary data.</text>
</comment>
<keyword evidence="2" id="KW-0732">Signal</keyword>
<evidence type="ECO:0000313" key="4">
    <source>
        <dbReference type="Proteomes" id="UP000634136"/>
    </source>
</evidence>
<name>A0A834T4I0_9FABA</name>
<protein>
    <submittedName>
        <fullName evidence="3">Uncharacterized protein</fullName>
    </submittedName>
</protein>
<dbReference type="Proteomes" id="UP000634136">
    <property type="component" value="Unassembled WGS sequence"/>
</dbReference>
<dbReference type="EMBL" id="JAAIUW010000009">
    <property type="protein sequence ID" value="KAF7814560.1"/>
    <property type="molecule type" value="Genomic_DNA"/>
</dbReference>